<accession>A0A2S0PEG2</accession>
<keyword evidence="1" id="KW-1133">Transmembrane helix</keyword>
<keyword evidence="1" id="KW-0472">Membrane</keyword>
<proteinExistence type="predicted"/>
<evidence type="ECO:0000313" key="2">
    <source>
        <dbReference type="EMBL" id="AVY95732.1"/>
    </source>
</evidence>
<name>A0A2S0PEG2_9NEIS</name>
<dbReference type="AlphaFoldDB" id="A0A2S0PEG2"/>
<evidence type="ECO:0000256" key="1">
    <source>
        <dbReference type="SAM" id="Phobius"/>
    </source>
</evidence>
<feature type="transmembrane region" description="Helical" evidence="1">
    <location>
        <begin position="37"/>
        <end position="58"/>
    </location>
</feature>
<gene>
    <name evidence="2" type="ORF">DAI18_18045</name>
</gene>
<dbReference type="RefSeq" id="WP_107890125.1">
    <property type="nucleotide sequence ID" value="NZ_CP028519.1"/>
</dbReference>
<sequence length="119" mass="13303">MSAAAKYWAGAIASDAAVFGAFYLWQFESSKGASNVFTFLMWAVIAHRIFMSFVGNRTHFERLPRPNGFGTYHWVSEFAIICCMAWAGMFWCAGFYTFATLAIEGARNRELRDSKAGSA</sequence>
<keyword evidence="3" id="KW-1185">Reference proteome</keyword>
<feature type="transmembrane region" description="Helical" evidence="1">
    <location>
        <begin position="6"/>
        <end position="25"/>
    </location>
</feature>
<evidence type="ECO:0000313" key="3">
    <source>
        <dbReference type="Proteomes" id="UP000244173"/>
    </source>
</evidence>
<dbReference type="Proteomes" id="UP000244173">
    <property type="component" value="Chromosome"/>
</dbReference>
<keyword evidence="1" id="KW-0812">Transmembrane</keyword>
<dbReference type="EMBL" id="CP028519">
    <property type="protein sequence ID" value="AVY95732.1"/>
    <property type="molecule type" value="Genomic_DNA"/>
</dbReference>
<organism evidence="2 3">
    <name type="scientific">Microvirgula aerodenitrificans</name>
    <dbReference type="NCBI Taxonomy" id="57480"/>
    <lineage>
        <taxon>Bacteria</taxon>
        <taxon>Pseudomonadati</taxon>
        <taxon>Pseudomonadota</taxon>
        <taxon>Betaproteobacteria</taxon>
        <taxon>Neisseriales</taxon>
        <taxon>Aquaspirillaceae</taxon>
        <taxon>Microvirgula</taxon>
    </lineage>
</organism>
<feature type="transmembrane region" description="Helical" evidence="1">
    <location>
        <begin position="78"/>
        <end position="103"/>
    </location>
</feature>
<dbReference type="KEGG" id="maer:DAI18_18045"/>
<protein>
    <submittedName>
        <fullName evidence="2">Uncharacterized protein</fullName>
    </submittedName>
</protein>
<reference evidence="2 3" key="1">
    <citation type="submission" date="2018-04" db="EMBL/GenBank/DDBJ databases">
        <title>Denitrifier Microvirgula.</title>
        <authorList>
            <person name="Anderson E."/>
            <person name="Jang J."/>
            <person name="Ishii S."/>
        </authorList>
    </citation>
    <scope>NUCLEOTIDE SEQUENCE [LARGE SCALE GENOMIC DNA]</scope>
    <source>
        <strain evidence="2 3">BE2.4</strain>
    </source>
</reference>